<accession>Q2SUF1</accession>
<dbReference type="EMBL" id="CP000086">
    <property type="protein sequence ID" value="ABC38659.1"/>
    <property type="molecule type" value="Genomic_DNA"/>
</dbReference>
<dbReference type="AlphaFoldDB" id="Q2SUF1"/>
<reference evidence="2 3" key="1">
    <citation type="journal article" date="2005" name="BMC Genomics">
        <title>Bacterial genome adaptation to niches: divergence of the potential virulence genes in three Burkholderia species of different survival strategies.</title>
        <authorList>
            <person name="Kim H.S."/>
            <person name="Schell M.A."/>
            <person name="Yu Y."/>
            <person name="Ulrich R.L."/>
            <person name="Sarria S.H."/>
            <person name="Nierman W.C."/>
            <person name="DeShazer D."/>
        </authorList>
    </citation>
    <scope>NUCLEOTIDE SEQUENCE [LARGE SCALE GENOMIC DNA]</scope>
    <source>
        <strain evidence="3">ATCC 700388 / DSM 13276 / CCUG 48851 / CIP 106301 / E264</strain>
    </source>
</reference>
<dbReference type="HOGENOM" id="CLU_982375_0_0_4"/>
<evidence type="ECO:0000313" key="2">
    <source>
        <dbReference type="EMBL" id="ABC38659.1"/>
    </source>
</evidence>
<dbReference type="InterPro" id="IPR009858">
    <property type="entry name" value="DUF1415"/>
</dbReference>
<evidence type="ECO:0008006" key="4">
    <source>
        <dbReference type="Google" id="ProtNLM"/>
    </source>
</evidence>
<protein>
    <recommendedName>
        <fullName evidence="4">DUF1415 domain-containing protein</fullName>
    </recommendedName>
</protein>
<organism evidence="2 3">
    <name type="scientific">Burkholderia thailandensis (strain ATCC 700388 / DSM 13276 / CCUG 48851 / CIP 106301 / E264)</name>
    <dbReference type="NCBI Taxonomy" id="271848"/>
    <lineage>
        <taxon>Bacteria</taxon>
        <taxon>Pseudomonadati</taxon>
        <taxon>Pseudomonadota</taxon>
        <taxon>Betaproteobacteria</taxon>
        <taxon>Burkholderiales</taxon>
        <taxon>Burkholderiaceae</taxon>
        <taxon>Burkholderia</taxon>
        <taxon>pseudomallei group</taxon>
    </lineage>
</organism>
<gene>
    <name evidence="2" type="ordered locus">BTH_I2941</name>
</gene>
<keyword evidence="3" id="KW-1185">Reference proteome</keyword>
<dbReference type="Proteomes" id="UP000001930">
    <property type="component" value="Chromosome I"/>
</dbReference>
<sequence>MPGHGPGPRVPAANASAEGTRNASPRHTSRGERPLQSLLDRHAVSAMTEVSPSDADILAATRHWLARAVIGLNLCPFAKSVHVKRQVRYAISRATSLEAALPDLENELRRLDGADPDEIDTTLLIFPNAFADFLDYNDALWFADRLLQQLRLDGTLQIASFHPHYQFEGTEPDDIENYTNRAPYPILHLLREASIERAVDAFPDAADIYARNQATMRRLGHAGWRDWMARRGEGEGEDGDEGKEAAQ</sequence>
<feature type="compositionally biased region" description="Polar residues" evidence="1">
    <location>
        <begin position="17"/>
        <end position="26"/>
    </location>
</feature>
<name>Q2SUF1_BURTA</name>
<proteinExistence type="predicted"/>
<feature type="region of interest" description="Disordered" evidence="1">
    <location>
        <begin position="1"/>
        <end position="35"/>
    </location>
</feature>
<dbReference type="Pfam" id="PF07209">
    <property type="entry name" value="DUF1415"/>
    <property type="match status" value="1"/>
</dbReference>
<evidence type="ECO:0000256" key="1">
    <source>
        <dbReference type="SAM" id="MobiDB-lite"/>
    </source>
</evidence>
<evidence type="ECO:0000313" key="3">
    <source>
        <dbReference type="Proteomes" id="UP000001930"/>
    </source>
</evidence>
<dbReference type="KEGG" id="bte:BTH_I2941"/>